<proteinExistence type="predicted"/>
<evidence type="ECO:0000313" key="3">
    <source>
        <dbReference type="Proteomes" id="UP000501451"/>
    </source>
</evidence>
<dbReference type="Proteomes" id="UP000501451">
    <property type="component" value="Chromosome"/>
</dbReference>
<dbReference type="RefSeq" id="WP_166161614.1">
    <property type="nucleotide sequence ID" value="NZ_CP049740.1"/>
</dbReference>
<dbReference type="PROSITE" id="PS51257">
    <property type="entry name" value="PROKAR_LIPOPROTEIN"/>
    <property type="match status" value="1"/>
</dbReference>
<feature type="signal peptide" evidence="1">
    <location>
        <begin position="1"/>
        <end position="19"/>
    </location>
</feature>
<accession>A0A6G7K953</accession>
<keyword evidence="1" id="KW-0732">Signal</keyword>
<dbReference type="KEGG" id="jar:G7057_04375"/>
<keyword evidence="3" id="KW-1185">Reference proteome</keyword>
<evidence type="ECO:0008006" key="4">
    <source>
        <dbReference type="Google" id="ProtNLM"/>
    </source>
</evidence>
<protein>
    <recommendedName>
        <fullName evidence="4">DUF1307 domain-containing protein</fullName>
    </recommendedName>
</protein>
<evidence type="ECO:0000313" key="2">
    <source>
        <dbReference type="EMBL" id="QII81785.1"/>
    </source>
</evidence>
<dbReference type="EMBL" id="CP049740">
    <property type="protein sequence ID" value="QII81785.1"/>
    <property type="molecule type" value="Genomic_DNA"/>
</dbReference>
<reference evidence="2 3" key="1">
    <citation type="journal article" date="2017" name="Int. J. Syst. Evol. Microbiol.">
        <title>Jeotgalibaca porci sp. nov. and Jeotgalibaca arthritidis sp. nov., isolated from pigs, and emended description of the genus Jeotgalibaca.</title>
        <authorList>
            <person name="Zamora L."/>
            <person name="Perez-Sancho M."/>
            <person name="Dominguez L."/>
            <person name="Fernandez-Garayzabal J.F."/>
            <person name="Vela A.I."/>
        </authorList>
    </citation>
    <scope>NUCLEOTIDE SEQUENCE [LARGE SCALE GENOMIC DNA]</scope>
    <source>
        <strain evidence="2 3">CECT 9157</strain>
    </source>
</reference>
<evidence type="ECO:0000256" key="1">
    <source>
        <dbReference type="SAM" id="SignalP"/>
    </source>
</evidence>
<dbReference type="AlphaFoldDB" id="A0A6G7K953"/>
<gene>
    <name evidence="2" type="ORF">G7057_04375</name>
</gene>
<organism evidence="2 3">
    <name type="scientific">Jeotgalibaca arthritidis</name>
    <dbReference type="NCBI Taxonomy" id="1868794"/>
    <lineage>
        <taxon>Bacteria</taxon>
        <taxon>Bacillati</taxon>
        <taxon>Bacillota</taxon>
        <taxon>Bacilli</taxon>
        <taxon>Lactobacillales</taxon>
        <taxon>Carnobacteriaceae</taxon>
        <taxon>Jeotgalibaca</taxon>
    </lineage>
</organism>
<sequence length="259" mass="29371">MGKKMPILVTILSSFLLVACSGTTKEVNKIESAFAKNDTLTSGAFTISLNQGNHNEGIKQETNGVFIQTDSDPVFYSETIYSDRMSTKVLYQDKQRYEQVTSGDLDSEWSLTNKDSDQEMSDLLPSLFDSDLEEKHIQTLEKDGQIYTVTLNDQFITDQIADLKEEMADAMDDIRDSDLDSKEDILAAYEQSLEFSLLLLENTSSYTITYTIDQDGYLTETKIEHHYQIDDQDTYLIHTTSLTDYPLDKPESLIPQIEG</sequence>
<feature type="chain" id="PRO_5038888006" description="DUF1307 domain-containing protein" evidence="1">
    <location>
        <begin position="20"/>
        <end position="259"/>
    </location>
</feature>
<name>A0A6G7K953_9LACT</name>